<name>A0ABP3U9R6_9CLOT</name>
<dbReference type="InterPro" id="IPR002539">
    <property type="entry name" value="MaoC-like_dom"/>
</dbReference>
<dbReference type="RefSeq" id="WP_343769760.1">
    <property type="nucleotide sequence ID" value="NZ_BAAACF010000002.1"/>
</dbReference>
<dbReference type="EMBL" id="BAAACF010000002">
    <property type="protein sequence ID" value="GAA0726250.1"/>
    <property type="molecule type" value="Genomic_DNA"/>
</dbReference>
<organism evidence="2 3">
    <name type="scientific">Clostridium malenominatum</name>
    <dbReference type="NCBI Taxonomy" id="1539"/>
    <lineage>
        <taxon>Bacteria</taxon>
        <taxon>Bacillati</taxon>
        <taxon>Bacillota</taxon>
        <taxon>Clostridia</taxon>
        <taxon>Eubacteriales</taxon>
        <taxon>Clostridiaceae</taxon>
        <taxon>Clostridium</taxon>
    </lineage>
</organism>
<protein>
    <submittedName>
        <fullName evidence="2">MaoC family dehydratase</fullName>
    </submittedName>
</protein>
<keyword evidence="3" id="KW-1185">Reference proteome</keyword>
<reference evidence="3" key="1">
    <citation type="journal article" date="2019" name="Int. J. Syst. Evol. Microbiol.">
        <title>The Global Catalogue of Microorganisms (GCM) 10K type strain sequencing project: providing services to taxonomists for standard genome sequencing and annotation.</title>
        <authorList>
            <consortium name="The Broad Institute Genomics Platform"/>
            <consortium name="The Broad Institute Genome Sequencing Center for Infectious Disease"/>
            <person name="Wu L."/>
            <person name="Ma J."/>
        </authorList>
    </citation>
    <scope>NUCLEOTIDE SEQUENCE [LARGE SCALE GENOMIC DNA]</scope>
    <source>
        <strain evidence="3">JCM 1405</strain>
    </source>
</reference>
<sequence length="149" mass="16745">MYLEEFKVGEIFKLGPISLTEEEIVEFARKYDPQPIHVDYEFANNSAFKGVIASGFHTINVIWNEWVKSNRFGTEIIAGMGMDYLNWTAAVYPGDKLIALVEVVEIKPSSKGDRGVIALKFTINNEKEQTVLTTQLKAMIKSNANNKGL</sequence>
<dbReference type="Proteomes" id="UP001500339">
    <property type="component" value="Unassembled WGS sequence"/>
</dbReference>
<proteinExistence type="predicted"/>
<dbReference type="PANTHER" id="PTHR43664:SF1">
    <property type="entry name" value="BETA-METHYLMALYL-COA DEHYDRATASE"/>
    <property type="match status" value="1"/>
</dbReference>
<comment type="caution">
    <text evidence="2">The sequence shown here is derived from an EMBL/GenBank/DDBJ whole genome shotgun (WGS) entry which is preliminary data.</text>
</comment>
<evidence type="ECO:0000313" key="2">
    <source>
        <dbReference type="EMBL" id="GAA0726250.1"/>
    </source>
</evidence>
<dbReference type="Pfam" id="PF01575">
    <property type="entry name" value="MaoC_dehydratas"/>
    <property type="match status" value="1"/>
</dbReference>
<gene>
    <name evidence="2" type="ORF">GCM10008905_22590</name>
</gene>
<dbReference type="InterPro" id="IPR029069">
    <property type="entry name" value="HotDog_dom_sf"/>
</dbReference>
<evidence type="ECO:0000259" key="1">
    <source>
        <dbReference type="Pfam" id="PF01575"/>
    </source>
</evidence>
<evidence type="ECO:0000313" key="3">
    <source>
        <dbReference type="Proteomes" id="UP001500339"/>
    </source>
</evidence>
<dbReference type="PANTHER" id="PTHR43664">
    <property type="entry name" value="MONOAMINE OXIDASE-RELATED"/>
    <property type="match status" value="1"/>
</dbReference>
<accession>A0ABP3U9R6</accession>
<feature type="domain" description="MaoC-like" evidence="1">
    <location>
        <begin position="15"/>
        <end position="111"/>
    </location>
</feature>
<dbReference type="InterPro" id="IPR052342">
    <property type="entry name" value="MCH/BMMD"/>
</dbReference>
<dbReference type="SUPFAM" id="SSF54637">
    <property type="entry name" value="Thioesterase/thiol ester dehydrase-isomerase"/>
    <property type="match status" value="1"/>
</dbReference>
<dbReference type="Gene3D" id="3.10.129.10">
    <property type="entry name" value="Hotdog Thioesterase"/>
    <property type="match status" value="1"/>
</dbReference>